<keyword evidence="3 6" id="KW-0812">Transmembrane</keyword>
<organism evidence="8 9">
    <name type="scientific">candidate division TA06 bacterium DG_24</name>
    <dbReference type="NCBI Taxonomy" id="1703770"/>
    <lineage>
        <taxon>Bacteria</taxon>
        <taxon>Bacteria division TA06</taxon>
    </lineage>
</organism>
<dbReference type="InterPro" id="IPR015867">
    <property type="entry name" value="N-reg_PII/ATP_PRibTrfase_C"/>
</dbReference>
<dbReference type="Gene3D" id="3.30.70.120">
    <property type="match status" value="1"/>
</dbReference>
<accession>A0A0S7WTF6</accession>
<dbReference type="PANTHER" id="PTHR33545:SF5">
    <property type="entry name" value="UPF0750 MEMBRANE PROTEIN YITT"/>
    <property type="match status" value="1"/>
</dbReference>
<dbReference type="EMBL" id="LIZS01000019">
    <property type="protein sequence ID" value="KPJ53457.1"/>
    <property type="molecule type" value="Genomic_DNA"/>
</dbReference>
<evidence type="ECO:0000256" key="6">
    <source>
        <dbReference type="SAM" id="Phobius"/>
    </source>
</evidence>
<evidence type="ECO:0000256" key="3">
    <source>
        <dbReference type="ARBA" id="ARBA00022692"/>
    </source>
</evidence>
<evidence type="ECO:0000256" key="2">
    <source>
        <dbReference type="ARBA" id="ARBA00022475"/>
    </source>
</evidence>
<feature type="transmembrane region" description="Helical" evidence="6">
    <location>
        <begin position="51"/>
        <end position="71"/>
    </location>
</feature>
<evidence type="ECO:0000313" key="8">
    <source>
        <dbReference type="EMBL" id="KPJ53457.1"/>
    </source>
</evidence>
<protein>
    <recommendedName>
        <fullName evidence="7">DUF2179 domain-containing protein</fullName>
    </recommendedName>
</protein>
<feature type="domain" description="DUF2179" evidence="7">
    <location>
        <begin position="224"/>
        <end position="278"/>
    </location>
</feature>
<name>A0A0S7WTF6_UNCT6</name>
<dbReference type="PIRSF" id="PIRSF006483">
    <property type="entry name" value="Membrane_protein_YitT"/>
    <property type="match status" value="1"/>
</dbReference>
<dbReference type="PANTHER" id="PTHR33545">
    <property type="entry name" value="UPF0750 MEMBRANE PROTEIN YITT-RELATED"/>
    <property type="match status" value="1"/>
</dbReference>
<dbReference type="PATRIC" id="fig|1703770.3.peg.1911"/>
<feature type="transmembrane region" description="Helical" evidence="6">
    <location>
        <begin position="83"/>
        <end position="102"/>
    </location>
</feature>
<reference evidence="8 9" key="1">
    <citation type="journal article" date="2015" name="Microbiome">
        <title>Genomic resolution of linkages in carbon, nitrogen, and sulfur cycling among widespread estuary sediment bacteria.</title>
        <authorList>
            <person name="Baker B.J."/>
            <person name="Lazar C.S."/>
            <person name="Teske A.P."/>
            <person name="Dick G.J."/>
        </authorList>
    </citation>
    <scope>NUCLEOTIDE SEQUENCE [LARGE SCALE GENOMIC DNA]</scope>
    <source>
        <strain evidence="8">DG_24</strain>
    </source>
</reference>
<dbReference type="STRING" id="1703770.AMJ39_04775"/>
<dbReference type="AlphaFoldDB" id="A0A0S7WTF6"/>
<evidence type="ECO:0000313" key="9">
    <source>
        <dbReference type="Proteomes" id="UP000052008"/>
    </source>
</evidence>
<proteinExistence type="predicted"/>
<keyword evidence="4 6" id="KW-1133">Transmembrane helix</keyword>
<evidence type="ECO:0000256" key="5">
    <source>
        <dbReference type="ARBA" id="ARBA00023136"/>
    </source>
</evidence>
<dbReference type="Pfam" id="PF10035">
    <property type="entry name" value="DUF2179"/>
    <property type="match status" value="1"/>
</dbReference>
<dbReference type="Pfam" id="PF02588">
    <property type="entry name" value="YitT_membrane"/>
    <property type="match status" value="1"/>
</dbReference>
<feature type="transmembrane region" description="Helical" evidence="6">
    <location>
        <begin position="149"/>
        <end position="170"/>
    </location>
</feature>
<gene>
    <name evidence="8" type="ORF">AMJ39_04775</name>
</gene>
<dbReference type="Proteomes" id="UP000052008">
    <property type="component" value="Unassembled WGS sequence"/>
</dbReference>
<evidence type="ECO:0000256" key="4">
    <source>
        <dbReference type="ARBA" id="ARBA00022989"/>
    </source>
</evidence>
<comment type="subcellular location">
    <subcellularLocation>
        <location evidence="1">Cell membrane</location>
        <topology evidence="1">Multi-pass membrane protein</topology>
    </subcellularLocation>
</comment>
<dbReference type="InterPro" id="IPR051461">
    <property type="entry name" value="UPF0750_membrane"/>
</dbReference>
<dbReference type="InterPro" id="IPR003740">
    <property type="entry name" value="YitT"/>
</dbReference>
<dbReference type="CDD" id="cd16380">
    <property type="entry name" value="YitT_C"/>
    <property type="match status" value="1"/>
</dbReference>
<feature type="transmembrane region" description="Helical" evidence="6">
    <location>
        <begin position="12"/>
        <end position="31"/>
    </location>
</feature>
<keyword evidence="5 6" id="KW-0472">Membrane</keyword>
<dbReference type="InterPro" id="IPR019264">
    <property type="entry name" value="DUF2179"/>
</dbReference>
<sequence length="286" mass="30803">MDRKWPKFVREYGMLVVGAFCMSVAYVLFLIPSRIAPGGVGGLSIILHYQIGVPVGITMLVLNVPIFLLGVKELGKQFGVRTVIATVLLALMTDGLSLLIGLEGVTENTLLACLYGGIILGVGLGLVFRGRGSTAGTDIIGRVIHRRTQISTGMAILGADAIVIATAGVAFHSAELALYALVAVYLSSRAIDVLLEGWDYAKAAYIMSLKPGEIADAITDRMERGVTSLQSRSVMTGEKREVLFSVIHRRQVPRLRELVREIDPDAFVVISNVHEVVGKGFPLRVT</sequence>
<dbReference type="GO" id="GO:0005886">
    <property type="term" value="C:plasma membrane"/>
    <property type="evidence" value="ECO:0007669"/>
    <property type="project" value="UniProtKB-SubCell"/>
</dbReference>
<keyword evidence="2" id="KW-1003">Cell membrane</keyword>
<comment type="caution">
    <text evidence="8">The sequence shown here is derived from an EMBL/GenBank/DDBJ whole genome shotgun (WGS) entry which is preliminary data.</text>
</comment>
<evidence type="ECO:0000256" key="1">
    <source>
        <dbReference type="ARBA" id="ARBA00004651"/>
    </source>
</evidence>
<evidence type="ECO:0000259" key="7">
    <source>
        <dbReference type="Pfam" id="PF10035"/>
    </source>
</evidence>
<feature type="transmembrane region" description="Helical" evidence="6">
    <location>
        <begin position="108"/>
        <end position="128"/>
    </location>
</feature>